<sequence>MLKALLITLLVSKEVNSCGLDFLAYKVINGVTGAYNYAVNGFKTSLDKLKEIHHDVSEEKVVEKSTPPPYSEALVEYFNSRQNAENQNGMEGNTIPPDFPENYNIPAVQNAFLYKHRPPKVLPRTTTVKTPKPKPKKWEDWFISTTEYSRKDHFAVPITDVPMRGNLYDKAVATIKHGEPVNRFAVPMRGNLYEKLVIPTQQPRSYVDLKKELQKPIEEPLIKPSELRFAQDRLRMQNVINYFEPEDFIKYNILKEALGHGDKFHQSQNEHNRGYSIYGEAKPEPTIDRNVYDYLAKISENTGNDDHEKFINFKKAAEELKIKHLNEIYTQGEGEGELKKIKMDSEEDRLPLYEVTVPAERPKYEPNAIPIHRYGNSVSDTDRHYGPGARWSETKMKHYLNMVRDGRFPRIQAAMRPLKLDTPPTRPMKNLLKMVKPPLYEVRPEKDVISSNPKHDDEKRKIGKALAKMEKLKKEKKSGVTRKPNVIREMLQKENHLFDDIPELRKTVKSSAQDDDYDKREYFKPKMLESYRKLVDLNML</sequence>
<organism evidence="2 3">
    <name type="scientific">Plutella xylostella</name>
    <name type="common">Diamondback moth</name>
    <name type="synonym">Plutella maculipennis</name>
    <dbReference type="NCBI Taxonomy" id="51655"/>
    <lineage>
        <taxon>Eukaryota</taxon>
        <taxon>Metazoa</taxon>
        <taxon>Ecdysozoa</taxon>
        <taxon>Arthropoda</taxon>
        <taxon>Hexapoda</taxon>
        <taxon>Insecta</taxon>
        <taxon>Pterygota</taxon>
        <taxon>Neoptera</taxon>
        <taxon>Endopterygota</taxon>
        <taxon>Lepidoptera</taxon>
        <taxon>Glossata</taxon>
        <taxon>Ditrysia</taxon>
        <taxon>Yponomeutoidea</taxon>
        <taxon>Plutellidae</taxon>
        <taxon>Plutella</taxon>
    </lineage>
</organism>
<feature type="chain" id="PRO_5046260489" evidence="1">
    <location>
        <begin position="18"/>
        <end position="540"/>
    </location>
</feature>
<name>A0ABQ7QBD5_PLUXY</name>
<protein>
    <submittedName>
        <fullName evidence="2">Uncharacterized protein</fullName>
    </submittedName>
</protein>
<evidence type="ECO:0000313" key="2">
    <source>
        <dbReference type="EMBL" id="KAG7302526.1"/>
    </source>
</evidence>
<reference evidence="2 3" key="1">
    <citation type="submission" date="2021-06" db="EMBL/GenBank/DDBJ databases">
        <title>A haploid diamondback moth (Plutella xylostella L.) genome assembly resolves 31 chromosomes and identifies a diamide resistance mutation.</title>
        <authorList>
            <person name="Ward C.M."/>
            <person name="Perry K.D."/>
            <person name="Baker G."/>
            <person name="Powis K."/>
            <person name="Heckel D.G."/>
            <person name="Baxter S.W."/>
        </authorList>
    </citation>
    <scope>NUCLEOTIDE SEQUENCE [LARGE SCALE GENOMIC DNA]</scope>
    <source>
        <strain evidence="2 3">LV</strain>
        <tissue evidence="2">Single pupa</tissue>
    </source>
</reference>
<comment type="caution">
    <text evidence="2">The sequence shown here is derived from an EMBL/GenBank/DDBJ whole genome shotgun (WGS) entry which is preliminary data.</text>
</comment>
<evidence type="ECO:0000313" key="3">
    <source>
        <dbReference type="Proteomes" id="UP000823941"/>
    </source>
</evidence>
<evidence type="ECO:0000256" key="1">
    <source>
        <dbReference type="SAM" id="SignalP"/>
    </source>
</evidence>
<keyword evidence="1" id="KW-0732">Signal</keyword>
<accession>A0ABQ7QBD5</accession>
<dbReference type="EMBL" id="JAHIBW010000017">
    <property type="protein sequence ID" value="KAG7302526.1"/>
    <property type="molecule type" value="Genomic_DNA"/>
</dbReference>
<keyword evidence="3" id="KW-1185">Reference proteome</keyword>
<gene>
    <name evidence="2" type="ORF">JYU34_012442</name>
</gene>
<feature type="signal peptide" evidence="1">
    <location>
        <begin position="1"/>
        <end position="17"/>
    </location>
</feature>
<proteinExistence type="predicted"/>
<dbReference type="Proteomes" id="UP000823941">
    <property type="component" value="Chromosome 17"/>
</dbReference>